<accession>A0A7J4JW23</accession>
<comment type="function">
    <text evidence="4">Contacts the emerging nascent chain on the ribosome.</text>
</comment>
<evidence type="ECO:0000313" key="9">
    <source>
        <dbReference type="EMBL" id="MBS3058353.1"/>
    </source>
</evidence>
<dbReference type="Proteomes" id="UP000590964">
    <property type="component" value="Unassembled WGS sequence"/>
</dbReference>
<keyword evidence="2 4" id="KW-0694">RNA-binding</keyword>
<dbReference type="HAMAP" id="MF_00814">
    <property type="entry name" value="NAC_arch"/>
    <property type="match status" value="1"/>
</dbReference>
<dbReference type="NCBIfam" id="TIGR00264">
    <property type="entry name" value="archaeal-type nascent polypeptide-associated complex protein"/>
    <property type="match status" value="1"/>
</dbReference>
<dbReference type="Proteomes" id="UP000680185">
    <property type="component" value="Unassembled WGS sequence"/>
</dbReference>
<dbReference type="InterPro" id="IPR038187">
    <property type="entry name" value="NAC_A/B_dom_sf"/>
</dbReference>
<protein>
    <recommendedName>
        <fullName evidence="4 5">Nascent polypeptide-associated complex protein</fullName>
    </recommendedName>
</protein>
<evidence type="ECO:0000313" key="8">
    <source>
        <dbReference type="EMBL" id="HIH33025.1"/>
    </source>
</evidence>
<dbReference type="GO" id="GO:0003723">
    <property type="term" value="F:RNA binding"/>
    <property type="evidence" value="ECO:0007669"/>
    <property type="project" value="UniProtKB-UniRule"/>
</dbReference>
<dbReference type="EMBL" id="JAGVWB010000020">
    <property type="protein sequence ID" value="MBS3058353.1"/>
    <property type="molecule type" value="Genomic_DNA"/>
</dbReference>
<reference evidence="7 10" key="1">
    <citation type="journal article" date="2020" name="bioRxiv">
        <title>A rank-normalized archaeal taxonomy based on genome phylogeny resolves widespread incomplete and uneven classifications.</title>
        <authorList>
            <person name="Rinke C."/>
            <person name="Chuvochina M."/>
            <person name="Mussig A.J."/>
            <person name="Chaumeil P.-A."/>
            <person name="Waite D.W."/>
            <person name="Whitman W.B."/>
            <person name="Parks D.H."/>
            <person name="Hugenholtz P."/>
        </authorList>
    </citation>
    <scope>NUCLEOTIDE SEQUENCE</scope>
    <source>
        <strain evidence="7">UBA10191</strain>
    </source>
</reference>
<evidence type="ECO:0000256" key="4">
    <source>
        <dbReference type="HAMAP-Rule" id="MF_00814"/>
    </source>
</evidence>
<name>A0A7J4JW23_9ARCH</name>
<gene>
    <name evidence="4" type="primary">nac</name>
    <name evidence="7" type="ORF">HA222_04925</name>
    <name evidence="8" type="ORF">HA227_02110</name>
    <name evidence="9" type="ORF">J4478_03040</name>
</gene>
<dbReference type="EMBL" id="DUFJ01000052">
    <property type="protein sequence ID" value="HIH33025.1"/>
    <property type="molecule type" value="Genomic_DNA"/>
</dbReference>
<evidence type="ECO:0000259" key="6">
    <source>
        <dbReference type="PROSITE" id="PS51151"/>
    </source>
</evidence>
<keyword evidence="1 4" id="KW-0813">Transport</keyword>
<comment type="similarity">
    <text evidence="4">Belongs to the NAC-alpha family.</text>
</comment>
<comment type="caution">
    <text evidence="7">The sequence shown here is derived from an EMBL/GenBank/DDBJ whole genome shotgun (WGS) entry which is preliminary data.</text>
</comment>
<dbReference type="Gene3D" id="1.10.8.10">
    <property type="entry name" value="DNA helicase RuvA subunit, C-terminal domain"/>
    <property type="match status" value="1"/>
</dbReference>
<dbReference type="SMART" id="SM01407">
    <property type="entry name" value="NAC"/>
    <property type="match status" value="1"/>
</dbReference>
<feature type="domain" description="NAC-A/B" evidence="6">
    <location>
        <begin position="5"/>
        <end position="72"/>
    </location>
</feature>
<evidence type="ECO:0000256" key="1">
    <source>
        <dbReference type="ARBA" id="ARBA00022448"/>
    </source>
</evidence>
<dbReference type="InterPro" id="IPR005231">
    <property type="entry name" value="NAC_arc"/>
</dbReference>
<sequence length="112" mass="12483">MFPGRIDPRKMQSMMKQMGISTEEIPAKKVIIETSEKRIVIEPCQVSAMTVQGQKTFTVAGTEREEAKELELSKEDVEMVAEQAGVSEKEAEKALKESKGDIAEAILKLKKE</sequence>
<evidence type="ECO:0000313" key="7">
    <source>
        <dbReference type="EMBL" id="HIH21971.1"/>
    </source>
</evidence>
<proteinExistence type="inferred from homology"/>
<keyword evidence="3 4" id="KW-0653">Protein transport</keyword>
<evidence type="ECO:0000313" key="10">
    <source>
        <dbReference type="Proteomes" id="UP000527315"/>
    </source>
</evidence>
<dbReference type="Gene3D" id="2.20.70.30">
    <property type="entry name" value="Nascent polypeptide-associated complex domain"/>
    <property type="match status" value="1"/>
</dbReference>
<dbReference type="AlphaFoldDB" id="A0A7J4JW23"/>
<reference evidence="9" key="2">
    <citation type="submission" date="2021-03" db="EMBL/GenBank/DDBJ databases">
        <authorList>
            <person name="Jaffe A."/>
        </authorList>
    </citation>
    <scope>NUCLEOTIDE SEQUENCE</scope>
    <source>
        <strain evidence="9">RIFCSPLOWO2_01_FULL_43_13</strain>
    </source>
</reference>
<organism evidence="7 11">
    <name type="scientific">Candidatus Iainarchaeum sp</name>
    <dbReference type="NCBI Taxonomy" id="3101447"/>
    <lineage>
        <taxon>Archaea</taxon>
        <taxon>Candidatus Iainarchaeota</taxon>
        <taxon>Candidatus Iainarchaeia</taxon>
        <taxon>Candidatus Iainarchaeales</taxon>
        <taxon>Candidatus Iainarchaeaceae</taxon>
        <taxon>Candidatus Iainarchaeum</taxon>
    </lineage>
</organism>
<evidence type="ECO:0000256" key="3">
    <source>
        <dbReference type="ARBA" id="ARBA00022927"/>
    </source>
</evidence>
<dbReference type="GO" id="GO:0015031">
    <property type="term" value="P:protein transport"/>
    <property type="evidence" value="ECO:0007669"/>
    <property type="project" value="UniProtKB-UniRule"/>
</dbReference>
<dbReference type="InterPro" id="IPR044034">
    <property type="entry name" value="NAC-like_UBA"/>
</dbReference>
<dbReference type="Proteomes" id="UP000527315">
    <property type="component" value="Unassembled WGS sequence"/>
</dbReference>
<dbReference type="InterPro" id="IPR009060">
    <property type="entry name" value="UBA-like_sf"/>
</dbReference>
<dbReference type="Pfam" id="PF01849">
    <property type="entry name" value="NAC"/>
    <property type="match status" value="1"/>
</dbReference>
<dbReference type="InterPro" id="IPR002715">
    <property type="entry name" value="Nas_poly-pep-assoc_cplx_dom"/>
</dbReference>
<reference evidence="9" key="3">
    <citation type="submission" date="2021-05" db="EMBL/GenBank/DDBJ databases">
        <title>Protein family content uncovers lineage relationships and bacterial pathway maintenance mechanisms in DPANN archaea.</title>
        <authorList>
            <person name="Castelle C.J."/>
            <person name="Meheust R."/>
            <person name="Jaffe A.L."/>
            <person name="Seitz K."/>
            <person name="Gong X."/>
            <person name="Baker B.J."/>
            <person name="Banfield J.F."/>
        </authorList>
    </citation>
    <scope>NUCLEOTIDE SEQUENCE</scope>
    <source>
        <strain evidence="9">RIFCSPLOWO2_01_FULL_43_13</strain>
    </source>
</reference>
<evidence type="ECO:0000256" key="2">
    <source>
        <dbReference type="ARBA" id="ARBA00022884"/>
    </source>
</evidence>
<dbReference type="Pfam" id="PF19026">
    <property type="entry name" value="UBA_HYPK"/>
    <property type="match status" value="1"/>
</dbReference>
<dbReference type="SUPFAM" id="SSF46934">
    <property type="entry name" value="UBA-like"/>
    <property type="match status" value="1"/>
</dbReference>
<dbReference type="CDD" id="cd14359">
    <property type="entry name" value="UBA_AeNAC"/>
    <property type="match status" value="1"/>
</dbReference>
<dbReference type="PROSITE" id="PS51151">
    <property type="entry name" value="NAC_AB"/>
    <property type="match status" value="1"/>
</dbReference>
<comment type="subunit">
    <text evidence="4">Homodimer. Interacts with the ribosome. Binds ribosomal RNA.</text>
</comment>
<evidence type="ECO:0000256" key="5">
    <source>
        <dbReference type="NCBIfam" id="TIGR00264"/>
    </source>
</evidence>
<dbReference type="EMBL" id="DUFW01000086">
    <property type="protein sequence ID" value="HIH21971.1"/>
    <property type="molecule type" value="Genomic_DNA"/>
</dbReference>
<evidence type="ECO:0000313" key="11">
    <source>
        <dbReference type="Proteomes" id="UP000590964"/>
    </source>
</evidence>